<dbReference type="GO" id="GO:0030170">
    <property type="term" value="F:pyridoxal phosphate binding"/>
    <property type="evidence" value="ECO:0007669"/>
    <property type="project" value="InterPro"/>
</dbReference>
<comment type="cofactor">
    <cofactor evidence="1 7">
        <name>pyridoxal 5'-phosphate</name>
        <dbReference type="ChEBI" id="CHEBI:597326"/>
    </cofactor>
</comment>
<evidence type="ECO:0000256" key="2">
    <source>
        <dbReference type="ARBA" id="ARBA00008954"/>
    </source>
</evidence>
<comment type="function">
    <text evidence="7">Catalyzes reversively the conversion of L-aspartate beta-semialdehyde (ASA) to L-2,4-diaminobutyrate (DABA) by transamination with L-glutamate.</text>
</comment>
<dbReference type="Proteomes" id="UP000317648">
    <property type="component" value="Chromosome"/>
</dbReference>
<evidence type="ECO:0000256" key="7">
    <source>
        <dbReference type="RuleBase" id="RU365034"/>
    </source>
</evidence>
<dbReference type="InterPro" id="IPR012773">
    <property type="entry name" value="Ectoine_EctB"/>
</dbReference>
<dbReference type="OrthoDB" id="9816013at2"/>
<evidence type="ECO:0000256" key="4">
    <source>
        <dbReference type="ARBA" id="ARBA00022679"/>
    </source>
</evidence>
<dbReference type="PROSITE" id="PS00600">
    <property type="entry name" value="AA_TRANSFER_CLASS_3"/>
    <property type="match status" value="1"/>
</dbReference>
<evidence type="ECO:0000313" key="9">
    <source>
        <dbReference type="Proteomes" id="UP000317648"/>
    </source>
</evidence>
<protein>
    <recommendedName>
        <fullName evidence="7">Diaminobutyrate--2-oxoglutarate transaminase</fullName>
        <ecNumber evidence="7">2.6.1.76</ecNumber>
    </recommendedName>
    <alternativeName>
        <fullName evidence="7">DABA aminotransferase</fullName>
    </alternativeName>
</protein>
<organism evidence="8 9">
    <name type="scientific">Lignipirellula cremea</name>
    <dbReference type="NCBI Taxonomy" id="2528010"/>
    <lineage>
        <taxon>Bacteria</taxon>
        <taxon>Pseudomonadati</taxon>
        <taxon>Planctomycetota</taxon>
        <taxon>Planctomycetia</taxon>
        <taxon>Pirellulales</taxon>
        <taxon>Pirellulaceae</taxon>
        <taxon>Lignipirellula</taxon>
    </lineage>
</organism>
<dbReference type="SUPFAM" id="SSF53383">
    <property type="entry name" value="PLP-dependent transferases"/>
    <property type="match status" value="1"/>
</dbReference>
<gene>
    <name evidence="8" type="primary">ectB</name>
    <name evidence="8" type="ORF">Pla8534_45080</name>
</gene>
<dbReference type="InterPro" id="IPR015424">
    <property type="entry name" value="PyrdxlP-dep_Trfase"/>
</dbReference>
<dbReference type="NCBIfam" id="NF006733">
    <property type="entry name" value="PRK09264.1"/>
    <property type="match status" value="1"/>
</dbReference>
<comment type="pathway">
    <text evidence="7">Amine and polyamine biosynthesis; ectoine biosynthesis; L-ectoine from L-aspartate 4-semialdehyde: step 1/3.</text>
</comment>
<sequence length="431" mass="47022">MKTFERMESEVRSYCRSFPTVFTKATGHTLIDEQGDQYIDFFAGAGALNYGHNNPLMRDALLEYIASEGVTHSLDMATTAKRRFLEVLDEHILKPRDMTYKIMFPGPTGTNAVEAALKLARKVTGRSNVIAFTNGFHGMTLGSLALTGNAGKRAGAGVSLHHTSHMPFCGYFDADTDTIAMLDNYLADASSGIEAPAAFVVETVQAEGGVNVASREWLKRLETLARKYGVLLIVDDIQVGCGRTGPFFSFEKADISPDIICLSKSLSGYGLPLALTLIKPEWDQWDPGEHNGTFRGHNLAFVTATTAIEAYWQSDELTKKVNQNAAQVRDLLFLLAEEYDGEAEVRGRGMIQGIAFDDPTLAGKISQAAFKRGLIIETAGPQDEVLKSLPPLTITPEGLERGLEIIHDSAREVLPMSSSRPANDIKSVARN</sequence>
<dbReference type="CDD" id="cd00610">
    <property type="entry name" value="OAT_like"/>
    <property type="match status" value="1"/>
</dbReference>
<evidence type="ECO:0000256" key="5">
    <source>
        <dbReference type="ARBA" id="ARBA00022898"/>
    </source>
</evidence>
<dbReference type="AlphaFoldDB" id="A0A518DXW1"/>
<dbReference type="InterPro" id="IPR004637">
    <property type="entry name" value="Dat"/>
</dbReference>
<keyword evidence="3 7" id="KW-0032">Aminotransferase</keyword>
<dbReference type="KEGG" id="lcre:Pla8534_45080"/>
<dbReference type="GO" id="GO:0047307">
    <property type="term" value="F:diaminobutyrate-pyruvate transaminase activity"/>
    <property type="evidence" value="ECO:0007669"/>
    <property type="project" value="InterPro"/>
</dbReference>
<name>A0A518DXW1_9BACT</name>
<dbReference type="UniPathway" id="UPA00067">
    <property type="reaction ID" value="UER00121"/>
</dbReference>
<keyword evidence="5 6" id="KW-0663">Pyridoxal phosphate</keyword>
<comment type="catalytic activity">
    <reaction evidence="7">
        <text>L-2,4-diaminobutanoate + 2-oxoglutarate = L-aspartate 4-semialdehyde + L-glutamate</text>
        <dbReference type="Rhea" id="RHEA:11160"/>
        <dbReference type="ChEBI" id="CHEBI:16810"/>
        <dbReference type="ChEBI" id="CHEBI:29985"/>
        <dbReference type="ChEBI" id="CHEBI:58761"/>
        <dbReference type="ChEBI" id="CHEBI:537519"/>
        <dbReference type="EC" id="2.6.1.76"/>
    </reaction>
</comment>
<reference evidence="8 9" key="1">
    <citation type="submission" date="2019-02" db="EMBL/GenBank/DDBJ databases">
        <title>Deep-cultivation of Planctomycetes and their phenomic and genomic characterization uncovers novel biology.</title>
        <authorList>
            <person name="Wiegand S."/>
            <person name="Jogler M."/>
            <person name="Boedeker C."/>
            <person name="Pinto D."/>
            <person name="Vollmers J."/>
            <person name="Rivas-Marin E."/>
            <person name="Kohn T."/>
            <person name="Peeters S.H."/>
            <person name="Heuer A."/>
            <person name="Rast P."/>
            <person name="Oberbeckmann S."/>
            <person name="Bunk B."/>
            <person name="Jeske O."/>
            <person name="Meyerdierks A."/>
            <person name="Storesund J.E."/>
            <person name="Kallscheuer N."/>
            <person name="Luecker S."/>
            <person name="Lage O.M."/>
            <person name="Pohl T."/>
            <person name="Merkel B.J."/>
            <person name="Hornburger P."/>
            <person name="Mueller R.-W."/>
            <person name="Bruemmer F."/>
            <person name="Labrenz M."/>
            <person name="Spormann A.M."/>
            <person name="Op den Camp H."/>
            <person name="Overmann J."/>
            <person name="Amann R."/>
            <person name="Jetten M.S.M."/>
            <person name="Mascher T."/>
            <person name="Medema M.H."/>
            <person name="Devos D.P."/>
            <person name="Kaster A.-K."/>
            <person name="Ovreas L."/>
            <person name="Rohde M."/>
            <person name="Galperin M.Y."/>
            <person name="Jogler C."/>
        </authorList>
    </citation>
    <scope>NUCLEOTIDE SEQUENCE [LARGE SCALE GENOMIC DNA]</scope>
    <source>
        <strain evidence="8 9">Pla85_3_4</strain>
    </source>
</reference>
<evidence type="ECO:0000256" key="6">
    <source>
        <dbReference type="RuleBase" id="RU003560"/>
    </source>
</evidence>
<dbReference type="EC" id="2.6.1.76" evidence="7"/>
<dbReference type="Gene3D" id="3.90.1150.10">
    <property type="entry name" value="Aspartate Aminotransferase, domain 1"/>
    <property type="match status" value="1"/>
</dbReference>
<dbReference type="InterPro" id="IPR005814">
    <property type="entry name" value="Aminotrans_3"/>
</dbReference>
<dbReference type="EMBL" id="CP036433">
    <property type="protein sequence ID" value="QDU96687.1"/>
    <property type="molecule type" value="Genomic_DNA"/>
</dbReference>
<accession>A0A518DXW1</accession>
<evidence type="ECO:0000313" key="8">
    <source>
        <dbReference type="EMBL" id="QDU96687.1"/>
    </source>
</evidence>
<dbReference type="PIRSF" id="PIRSF000521">
    <property type="entry name" value="Transaminase_4ab_Lys_Orn"/>
    <property type="match status" value="1"/>
</dbReference>
<keyword evidence="4 7" id="KW-0808">Transferase</keyword>
<keyword evidence="9" id="KW-1185">Reference proteome</keyword>
<dbReference type="RefSeq" id="WP_145055301.1">
    <property type="nucleotide sequence ID" value="NZ_CP036433.1"/>
</dbReference>
<dbReference type="Gene3D" id="3.40.640.10">
    <property type="entry name" value="Type I PLP-dependent aspartate aminotransferase-like (Major domain)"/>
    <property type="match status" value="1"/>
</dbReference>
<dbReference type="GO" id="GO:0019491">
    <property type="term" value="P:ectoine biosynthetic process"/>
    <property type="evidence" value="ECO:0007669"/>
    <property type="project" value="UniProtKB-UniPathway"/>
</dbReference>
<comment type="similarity">
    <text evidence="2 6">Belongs to the class-III pyridoxal-phosphate-dependent aminotransferase family.</text>
</comment>
<dbReference type="NCBIfam" id="TIGR02407">
    <property type="entry name" value="ectoine_ectB"/>
    <property type="match status" value="1"/>
</dbReference>
<dbReference type="NCBIfam" id="TIGR00709">
    <property type="entry name" value="dat"/>
    <property type="match status" value="1"/>
</dbReference>
<dbReference type="GO" id="GO:0045303">
    <property type="term" value="F:diaminobutyrate-2-oxoglutarate transaminase activity"/>
    <property type="evidence" value="ECO:0007669"/>
    <property type="project" value="UniProtKB-EC"/>
</dbReference>
<dbReference type="Pfam" id="PF00202">
    <property type="entry name" value="Aminotran_3"/>
    <property type="match status" value="1"/>
</dbReference>
<proteinExistence type="inferred from homology"/>
<evidence type="ECO:0000256" key="1">
    <source>
        <dbReference type="ARBA" id="ARBA00001933"/>
    </source>
</evidence>
<dbReference type="InterPro" id="IPR049704">
    <property type="entry name" value="Aminotrans_3_PPA_site"/>
</dbReference>
<dbReference type="InterPro" id="IPR015421">
    <property type="entry name" value="PyrdxlP-dep_Trfase_major"/>
</dbReference>
<dbReference type="InterPro" id="IPR015422">
    <property type="entry name" value="PyrdxlP-dep_Trfase_small"/>
</dbReference>
<evidence type="ECO:0000256" key="3">
    <source>
        <dbReference type="ARBA" id="ARBA00022576"/>
    </source>
</evidence>
<dbReference type="PANTHER" id="PTHR43552:SF2">
    <property type="entry name" value="DIAMINOBUTYRATE--2-OXOGLUTARATE TRANSAMINASE"/>
    <property type="match status" value="1"/>
</dbReference>
<dbReference type="PANTHER" id="PTHR43552">
    <property type="entry name" value="DIAMINOBUTYRATE--2-OXOGLUTARATE AMINOTRANSFERASE"/>
    <property type="match status" value="1"/>
</dbReference>